<proteinExistence type="predicted"/>
<organism evidence="1 2">
    <name type="scientific">Synaphobranchus kaupii</name>
    <name type="common">Kaup's arrowtooth eel</name>
    <dbReference type="NCBI Taxonomy" id="118154"/>
    <lineage>
        <taxon>Eukaryota</taxon>
        <taxon>Metazoa</taxon>
        <taxon>Chordata</taxon>
        <taxon>Craniata</taxon>
        <taxon>Vertebrata</taxon>
        <taxon>Euteleostomi</taxon>
        <taxon>Actinopterygii</taxon>
        <taxon>Neopterygii</taxon>
        <taxon>Teleostei</taxon>
        <taxon>Anguilliformes</taxon>
        <taxon>Synaphobranchidae</taxon>
        <taxon>Synaphobranchus</taxon>
    </lineage>
</organism>
<sequence length="88" mass="9385">MKIITGPVLSCETSSAHRKSGGSRVKGLTYKGGKNGVPLRDVRQASRGGDSLAWAAAVCETQIDIRWGALGRQEEDSHLQTSAWISTS</sequence>
<protein>
    <submittedName>
        <fullName evidence="1">Uncharacterized protein</fullName>
    </submittedName>
</protein>
<name>A0A9Q1IWW6_SYNKA</name>
<dbReference type="Proteomes" id="UP001152622">
    <property type="component" value="Chromosome 5"/>
</dbReference>
<evidence type="ECO:0000313" key="1">
    <source>
        <dbReference type="EMBL" id="KAJ8358799.1"/>
    </source>
</evidence>
<gene>
    <name evidence="1" type="ORF">SKAU_G00153240</name>
</gene>
<dbReference type="EMBL" id="JAINUF010000005">
    <property type="protein sequence ID" value="KAJ8358799.1"/>
    <property type="molecule type" value="Genomic_DNA"/>
</dbReference>
<dbReference type="AlphaFoldDB" id="A0A9Q1IWW6"/>
<keyword evidence="2" id="KW-1185">Reference proteome</keyword>
<evidence type="ECO:0000313" key="2">
    <source>
        <dbReference type="Proteomes" id="UP001152622"/>
    </source>
</evidence>
<comment type="caution">
    <text evidence="1">The sequence shown here is derived from an EMBL/GenBank/DDBJ whole genome shotgun (WGS) entry which is preliminary data.</text>
</comment>
<accession>A0A9Q1IWW6</accession>
<reference evidence="1" key="1">
    <citation type="journal article" date="2023" name="Science">
        <title>Genome structures resolve the early diversification of teleost fishes.</title>
        <authorList>
            <person name="Parey E."/>
            <person name="Louis A."/>
            <person name="Montfort J."/>
            <person name="Bouchez O."/>
            <person name="Roques C."/>
            <person name="Iampietro C."/>
            <person name="Lluch J."/>
            <person name="Castinel A."/>
            <person name="Donnadieu C."/>
            <person name="Desvignes T."/>
            <person name="Floi Bucao C."/>
            <person name="Jouanno E."/>
            <person name="Wen M."/>
            <person name="Mejri S."/>
            <person name="Dirks R."/>
            <person name="Jansen H."/>
            <person name="Henkel C."/>
            <person name="Chen W.J."/>
            <person name="Zahm M."/>
            <person name="Cabau C."/>
            <person name="Klopp C."/>
            <person name="Thompson A.W."/>
            <person name="Robinson-Rechavi M."/>
            <person name="Braasch I."/>
            <person name="Lecointre G."/>
            <person name="Bobe J."/>
            <person name="Postlethwait J.H."/>
            <person name="Berthelot C."/>
            <person name="Roest Crollius H."/>
            <person name="Guiguen Y."/>
        </authorList>
    </citation>
    <scope>NUCLEOTIDE SEQUENCE</scope>
    <source>
        <strain evidence="1">WJC10195</strain>
    </source>
</reference>